<comment type="caution">
    <text evidence="1">The sequence shown here is derived from an EMBL/GenBank/DDBJ whole genome shotgun (WGS) entry which is preliminary data.</text>
</comment>
<reference evidence="1 2" key="1">
    <citation type="journal article" date="2023" name="Antonie Van Leeuwenhoek">
        <title>Unveiling the genomic potential of a novel thermostable glycoside hydrolases producing Neobacillus sedimentimangrovi UE25.</title>
        <authorList>
            <person name="Ejaz U."/>
            <person name="Saleem F."/>
            <person name="Rashid R."/>
            <person name="Hasan K.A."/>
            <person name="Syed M.N."/>
            <person name="Sohail M."/>
        </authorList>
    </citation>
    <scope>NUCLEOTIDE SEQUENCE [LARGE SCALE GENOMIC DNA]</scope>
    <source>
        <strain evidence="1 2">UE25</strain>
    </source>
</reference>
<dbReference type="Proteomes" id="UP001162836">
    <property type="component" value="Unassembled WGS sequence"/>
</dbReference>
<dbReference type="RefSeq" id="WP_231314548.1">
    <property type="nucleotide sequence ID" value="NZ_JAJODE010000011.1"/>
</dbReference>
<protein>
    <recommendedName>
        <fullName evidence="3">Ig-like domain-containing protein</fullName>
    </recommendedName>
</protein>
<gene>
    <name evidence="1" type="ORF">LRS37_05860</name>
</gene>
<organism evidence="1 2">
    <name type="scientific">Neobacillus sedimentimangrovi</name>
    <dbReference type="NCBI Taxonomy" id="2699460"/>
    <lineage>
        <taxon>Bacteria</taxon>
        <taxon>Bacillati</taxon>
        <taxon>Bacillota</taxon>
        <taxon>Bacilli</taxon>
        <taxon>Bacillales</taxon>
        <taxon>Bacillaceae</taxon>
        <taxon>Neobacillus</taxon>
    </lineage>
</organism>
<name>A0ABS8QH52_9BACI</name>
<dbReference type="EMBL" id="JAJODE010000011">
    <property type="protein sequence ID" value="MCD4838407.1"/>
    <property type="molecule type" value="Genomic_DNA"/>
</dbReference>
<evidence type="ECO:0000313" key="2">
    <source>
        <dbReference type="Proteomes" id="UP001162836"/>
    </source>
</evidence>
<sequence length="125" mass="14134">MMKRIPIIIVLMNIFVMTWSIDVSNAEEKKNEFPSIFVHHETKGNTVLVECLVTGITFRESDPSKKNYGKIIVWVDGLKKFEATKAAFMIKGLSSGGHKIKLEVVDLHNIPYGLTKEFLVNIPSK</sequence>
<evidence type="ECO:0000313" key="1">
    <source>
        <dbReference type="EMBL" id="MCD4838407.1"/>
    </source>
</evidence>
<proteinExistence type="predicted"/>
<keyword evidence="2" id="KW-1185">Reference proteome</keyword>
<accession>A0ABS8QH52</accession>
<evidence type="ECO:0008006" key="3">
    <source>
        <dbReference type="Google" id="ProtNLM"/>
    </source>
</evidence>